<keyword evidence="2" id="KW-0238">DNA-binding</keyword>
<dbReference type="AlphaFoldDB" id="A0A8J2XL09"/>
<protein>
    <submittedName>
        <fullName evidence="5">LacI family transcriptional regulator</fullName>
    </submittedName>
</protein>
<evidence type="ECO:0000256" key="3">
    <source>
        <dbReference type="ARBA" id="ARBA00023163"/>
    </source>
</evidence>
<comment type="caution">
    <text evidence="5">The sequence shown here is derived from an EMBL/GenBank/DDBJ whole genome shotgun (WGS) entry which is preliminary data.</text>
</comment>
<dbReference type="InterPro" id="IPR046335">
    <property type="entry name" value="LacI/GalR-like_sensor"/>
</dbReference>
<dbReference type="GO" id="GO:0003700">
    <property type="term" value="F:DNA-binding transcription factor activity"/>
    <property type="evidence" value="ECO:0007669"/>
    <property type="project" value="TreeGrafter"/>
</dbReference>
<dbReference type="PROSITE" id="PS00356">
    <property type="entry name" value="HTH_LACI_1"/>
    <property type="match status" value="1"/>
</dbReference>
<name>A0A8J2XL09_9MICO</name>
<dbReference type="EMBL" id="BMFY01000006">
    <property type="protein sequence ID" value="GGA14257.1"/>
    <property type="molecule type" value="Genomic_DNA"/>
</dbReference>
<keyword evidence="3" id="KW-0804">Transcription</keyword>
<evidence type="ECO:0000313" key="5">
    <source>
        <dbReference type="EMBL" id="GGA14257.1"/>
    </source>
</evidence>
<organism evidence="5 6">
    <name type="scientific">Sediminivirga luteola</name>
    <dbReference type="NCBI Taxonomy" id="1774748"/>
    <lineage>
        <taxon>Bacteria</taxon>
        <taxon>Bacillati</taxon>
        <taxon>Actinomycetota</taxon>
        <taxon>Actinomycetes</taxon>
        <taxon>Micrococcales</taxon>
        <taxon>Brevibacteriaceae</taxon>
        <taxon>Sediminivirga</taxon>
    </lineage>
</organism>
<dbReference type="CDD" id="cd01392">
    <property type="entry name" value="HTH_LacI"/>
    <property type="match status" value="1"/>
</dbReference>
<dbReference type="PANTHER" id="PTHR30146">
    <property type="entry name" value="LACI-RELATED TRANSCRIPTIONAL REPRESSOR"/>
    <property type="match status" value="1"/>
</dbReference>
<accession>A0A8J2XL09</accession>
<reference evidence="5" key="2">
    <citation type="submission" date="2020-09" db="EMBL/GenBank/DDBJ databases">
        <authorList>
            <person name="Sun Q."/>
            <person name="Zhou Y."/>
        </authorList>
    </citation>
    <scope>NUCLEOTIDE SEQUENCE</scope>
    <source>
        <strain evidence="5">CGMCC 1.12785</strain>
    </source>
</reference>
<dbReference type="InterPro" id="IPR028082">
    <property type="entry name" value="Peripla_BP_I"/>
</dbReference>
<feature type="domain" description="HTH lacI-type" evidence="4">
    <location>
        <begin position="7"/>
        <end position="61"/>
    </location>
</feature>
<dbReference type="InterPro" id="IPR000843">
    <property type="entry name" value="HTH_LacI"/>
</dbReference>
<dbReference type="Proteomes" id="UP000616114">
    <property type="component" value="Unassembled WGS sequence"/>
</dbReference>
<dbReference type="Gene3D" id="1.10.260.40">
    <property type="entry name" value="lambda repressor-like DNA-binding domains"/>
    <property type="match status" value="1"/>
</dbReference>
<evidence type="ECO:0000256" key="1">
    <source>
        <dbReference type="ARBA" id="ARBA00023015"/>
    </source>
</evidence>
<keyword evidence="6" id="KW-1185">Reference proteome</keyword>
<dbReference type="Pfam" id="PF13377">
    <property type="entry name" value="Peripla_BP_3"/>
    <property type="match status" value="1"/>
</dbReference>
<dbReference type="InterPro" id="IPR010982">
    <property type="entry name" value="Lambda_DNA-bd_dom_sf"/>
</dbReference>
<reference evidence="5" key="1">
    <citation type="journal article" date="2014" name="Int. J. Syst. Evol. Microbiol.">
        <title>Complete genome sequence of Corynebacterium casei LMG S-19264T (=DSM 44701T), isolated from a smear-ripened cheese.</title>
        <authorList>
            <consortium name="US DOE Joint Genome Institute (JGI-PGF)"/>
            <person name="Walter F."/>
            <person name="Albersmeier A."/>
            <person name="Kalinowski J."/>
            <person name="Ruckert C."/>
        </authorList>
    </citation>
    <scope>NUCLEOTIDE SEQUENCE</scope>
    <source>
        <strain evidence="5">CGMCC 1.12785</strain>
    </source>
</reference>
<dbReference type="Gene3D" id="3.40.50.2300">
    <property type="match status" value="2"/>
</dbReference>
<sequence length="340" mass="36150">MPRRSGVTIRDVAQRAGVSITAVSHALNDKGTLSPATRERVRKAAAELGYRADVVARALRESRMGALGLVIRPLDALGDYLPSGVDYFTRLSGAAAHAAADLGLSLMLVPDLTRSPHSPLALSLDGYIVTDPVIDDPIVTMLLERDLPMVTVGRDPQRSERIPWVATDDTGDTLRMLRTLASGGAERIAFVAGTDENSWNLDAIEAYHSWCAENGIEPVLLRVPEAAGEDGGREAAARLWAGDAPEAVYCLTGRHAAGIMRALRERGLRVPEDVEIAAASDSEHTRSAGITALDMRPSALARAAVTLLDAVTRDDPRAAELQGTLIEGAVIPRSSTRGTA</sequence>
<dbReference type="SUPFAM" id="SSF53822">
    <property type="entry name" value="Periplasmic binding protein-like I"/>
    <property type="match status" value="1"/>
</dbReference>
<gene>
    <name evidence="5" type="ORF">GCM10011333_16500</name>
</gene>
<dbReference type="PROSITE" id="PS50932">
    <property type="entry name" value="HTH_LACI_2"/>
    <property type="match status" value="1"/>
</dbReference>
<dbReference type="SMART" id="SM00354">
    <property type="entry name" value="HTH_LACI"/>
    <property type="match status" value="1"/>
</dbReference>
<dbReference type="RefSeq" id="WP_188550455.1">
    <property type="nucleotide sequence ID" value="NZ_BMFY01000006.1"/>
</dbReference>
<evidence type="ECO:0000313" key="6">
    <source>
        <dbReference type="Proteomes" id="UP000616114"/>
    </source>
</evidence>
<proteinExistence type="predicted"/>
<dbReference type="Pfam" id="PF00356">
    <property type="entry name" value="LacI"/>
    <property type="match status" value="1"/>
</dbReference>
<dbReference type="GO" id="GO:0000976">
    <property type="term" value="F:transcription cis-regulatory region binding"/>
    <property type="evidence" value="ECO:0007669"/>
    <property type="project" value="TreeGrafter"/>
</dbReference>
<evidence type="ECO:0000256" key="2">
    <source>
        <dbReference type="ARBA" id="ARBA00023125"/>
    </source>
</evidence>
<dbReference type="PANTHER" id="PTHR30146:SF153">
    <property type="entry name" value="LACTOSE OPERON REPRESSOR"/>
    <property type="match status" value="1"/>
</dbReference>
<keyword evidence="1" id="KW-0805">Transcription regulation</keyword>
<dbReference type="SUPFAM" id="SSF47413">
    <property type="entry name" value="lambda repressor-like DNA-binding domains"/>
    <property type="match status" value="1"/>
</dbReference>
<evidence type="ECO:0000259" key="4">
    <source>
        <dbReference type="PROSITE" id="PS50932"/>
    </source>
</evidence>